<protein>
    <submittedName>
        <fullName evidence="1">Uncharacterized protein</fullName>
    </submittedName>
</protein>
<evidence type="ECO:0000313" key="1">
    <source>
        <dbReference type="EMBL" id="GIY81328.1"/>
    </source>
</evidence>
<gene>
    <name evidence="1" type="ORF">CEXT_361551</name>
</gene>
<comment type="caution">
    <text evidence="1">The sequence shown here is derived from an EMBL/GenBank/DDBJ whole genome shotgun (WGS) entry which is preliminary data.</text>
</comment>
<proteinExistence type="predicted"/>
<dbReference type="AlphaFoldDB" id="A0AAV4WGE1"/>
<dbReference type="Proteomes" id="UP001054945">
    <property type="component" value="Unassembled WGS sequence"/>
</dbReference>
<keyword evidence="2" id="KW-1185">Reference proteome</keyword>
<reference evidence="1 2" key="1">
    <citation type="submission" date="2021-06" db="EMBL/GenBank/DDBJ databases">
        <title>Caerostris extrusa draft genome.</title>
        <authorList>
            <person name="Kono N."/>
            <person name="Arakawa K."/>
        </authorList>
    </citation>
    <scope>NUCLEOTIDE SEQUENCE [LARGE SCALE GENOMIC DNA]</scope>
</reference>
<accession>A0AAV4WGE1</accession>
<organism evidence="1 2">
    <name type="scientific">Caerostris extrusa</name>
    <name type="common">Bark spider</name>
    <name type="synonym">Caerostris bankana</name>
    <dbReference type="NCBI Taxonomy" id="172846"/>
    <lineage>
        <taxon>Eukaryota</taxon>
        <taxon>Metazoa</taxon>
        <taxon>Ecdysozoa</taxon>
        <taxon>Arthropoda</taxon>
        <taxon>Chelicerata</taxon>
        <taxon>Arachnida</taxon>
        <taxon>Araneae</taxon>
        <taxon>Araneomorphae</taxon>
        <taxon>Entelegynae</taxon>
        <taxon>Araneoidea</taxon>
        <taxon>Araneidae</taxon>
        <taxon>Caerostris</taxon>
    </lineage>
</organism>
<sequence>MMMNLQPLSSQKKKLNDEIIWHLDIKWQRLKYRSQIRICWCHCSKERLDGNECKPSTACLMGDFFPRNALKRSMLPLRRLHNTVESVVNFFFKPKELSSPTIEAQPAFEEPMNKSAEDIEDAILANDEKKTTHPFLVSMSDIVSWSLCVQHSPSSPVEGIQSSVKLRVLFNVERPGG</sequence>
<dbReference type="EMBL" id="BPLR01016109">
    <property type="protein sequence ID" value="GIY81328.1"/>
    <property type="molecule type" value="Genomic_DNA"/>
</dbReference>
<name>A0AAV4WGE1_CAEEX</name>
<evidence type="ECO:0000313" key="2">
    <source>
        <dbReference type="Proteomes" id="UP001054945"/>
    </source>
</evidence>